<organism evidence="2 3">
    <name type="scientific">Agrocybe chaxingu</name>
    <dbReference type="NCBI Taxonomy" id="84603"/>
    <lineage>
        <taxon>Eukaryota</taxon>
        <taxon>Fungi</taxon>
        <taxon>Dikarya</taxon>
        <taxon>Basidiomycota</taxon>
        <taxon>Agaricomycotina</taxon>
        <taxon>Agaricomycetes</taxon>
        <taxon>Agaricomycetidae</taxon>
        <taxon>Agaricales</taxon>
        <taxon>Agaricineae</taxon>
        <taxon>Strophariaceae</taxon>
        <taxon>Agrocybe</taxon>
    </lineage>
</organism>
<dbReference type="Proteomes" id="UP001148786">
    <property type="component" value="Unassembled WGS sequence"/>
</dbReference>
<feature type="region of interest" description="Disordered" evidence="1">
    <location>
        <begin position="1"/>
        <end position="143"/>
    </location>
</feature>
<evidence type="ECO:0000313" key="3">
    <source>
        <dbReference type="Proteomes" id="UP001148786"/>
    </source>
</evidence>
<comment type="caution">
    <text evidence="2">The sequence shown here is derived from an EMBL/GenBank/DDBJ whole genome shotgun (WGS) entry which is preliminary data.</text>
</comment>
<sequence>MHGLFESGPVSPLPSNPEGRVNGRVQSPPSPSSPGPTNERWPSSSSKPLFPSSYSASTSKTNGNGNAIPNGKPSSVSTSLPPSKSSALPPPPSSARLPNSSRAPAVARAPVPKLSTKLPLRAEQEKEQMLNTTGDICGGRGGELGRRLEAWIEVSGSKDRVEK</sequence>
<dbReference type="AlphaFoldDB" id="A0A9W8JSP8"/>
<evidence type="ECO:0000256" key="1">
    <source>
        <dbReference type="SAM" id="MobiDB-lite"/>
    </source>
</evidence>
<proteinExistence type="predicted"/>
<feature type="compositionally biased region" description="Low complexity" evidence="1">
    <location>
        <begin position="94"/>
        <end position="112"/>
    </location>
</feature>
<name>A0A9W8JSP8_9AGAR</name>
<feature type="compositionally biased region" description="Low complexity" evidence="1">
    <location>
        <begin position="73"/>
        <end position="87"/>
    </location>
</feature>
<dbReference type="EMBL" id="JANKHO010001656">
    <property type="protein sequence ID" value="KAJ3500163.1"/>
    <property type="molecule type" value="Genomic_DNA"/>
</dbReference>
<evidence type="ECO:0000313" key="2">
    <source>
        <dbReference type="EMBL" id="KAJ3500163.1"/>
    </source>
</evidence>
<gene>
    <name evidence="2" type="ORF">NLJ89_g9912</name>
</gene>
<feature type="compositionally biased region" description="Polar residues" evidence="1">
    <location>
        <begin position="58"/>
        <end position="67"/>
    </location>
</feature>
<feature type="compositionally biased region" description="Low complexity" evidence="1">
    <location>
        <begin position="42"/>
        <end position="57"/>
    </location>
</feature>
<keyword evidence="3" id="KW-1185">Reference proteome</keyword>
<reference evidence="2" key="1">
    <citation type="submission" date="2022-07" db="EMBL/GenBank/DDBJ databases">
        <title>Genome Sequence of Agrocybe chaxingu.</title>
        <authorList>
            <person name="Buettner E."/>
        </authorList>
    </citation>
    <scope>NUCLEOTIDE SEQUENCE</scope>
    <source>
        <strain evidence="2">MP-N11</strain>
    </source>
</reference>
<protein>
    <submittedName>
        <fullName evidence="2">Uncharacterized protein</fullName>
    </submittedName>
</protein>
<accession>A0A9W8JSP8</accession>